<dbReference type="OrthoDB" id="6260155at2"/>
<dbReference type="PROSITE" id="PS50921">
    <property type="entry name" value="ANTAR"/>
    <property type="match status" value="1"/>
</dbReference>
<dbReference type="InterPro" id="IPR036388">
    <property type="entry name" value="WH-like_DNA-bd_sf"/>
</dbReference>
<organism evidence="2 3">
    <name type="scientific">Shewanella psychrophila</name>
    <dbReference type="NCBI Taxonomy" id="225848"/>
    <lineage>
        <taxon>Bacteria</taxon>
        <taxon>Pseudomonadati</taxon>
        <taxon>Pseudomonadota</taxon>
        <taxon>Gammaproteobacteria</taxon>
        <taxon>Alteromonadales</taxon>
        <taxon>Shewanellaceae</taxon>
        <taxon>Shewanella</taxon>
    </lineage>
</organism>
<evidence type="ECO:0000313" key="3">
    <source>
        <dbReference type="Proteomes" id="UP000189545"/>
    </source>
</evidence>
<keyword evidence="3" id="KW-1185">Reference proteome</keyword>
<accession>A0A1S6HMN3</accession>
<feature type="domain" description="ANTAR" evidence="1">
    <location>
        <begin position="117"/>
        <end position="177"/>
    </location>
</feature>
<dbReference type="GO" id="GO:0003723">
    <property type="term" value="F:RNA binding"/>
    <property type="evidence" value="ECO:0007669"/>
    <property type="project" value="InterPro"/>
</dbReference>
<sequence>MTIYTCFTDQADEFHINDTHWQVTSLTKLQDIERVALCDEQDLLVYVCTEIIDVDLQLLLRIMKFAPIPVIVNAKYWQKQDLTRILECGRVTFVPGEFESGRLDQIIELARLRFSLANEQRQKLVQLESSLEAQKLLAKVKSRLQQNGLSESQAHKLLQKQAMDSGISVEQLVHQLPVS</sequence>
<dbReference type="AlphaFoldDB" id="A0A1S6HMN3"/>
<dbReference type="InterPro" id="IPR005561">
    <property type="entry name" value="ANTAR"/>
</dbReference>
<dbReference type="RefSeq" id="WP_077752020.1">
    <property type="nucleotide sequence ID" value="NZ_CP014782.1"/>
</dbReference>
<dbReference type="SUPFAM" id="SSF52172">
    <property type="entry name" value="CheY-like"/>
    <property type="match status" value="1"/>
</dbReference>
<dbReference type="InterPro" id="IPR011006">
    <property type="entry name" value="CheY-like_superfamily"/>
</dbReference>
<dbReference type="Proteomes" id="UP000189545">
    <property type="component" value="Chromosome"/>
</dbReference>
<proteinExistence type="predicted"/>
<evidence type="ECO:0000259" key="1">
    <source>
        <dbReference type="PROSITE" id="PS50921"/>
    </source>
</evidence>
<dbReference type="STRING" id="225848.Sps_01593"/>
<name>A0A1S6HMN3_9GAMM</name>
<evidence type="ECO:0000313" key="2">
    <source>
        <dbReference type="EMBL" id="AQS36758.1"/>
    </source>
</evidence>
<dbReference type="KEGG" id="spsw:Sps_01593"/>
<gene>
    <name evidence="2" type="ORF">Sps_01593</name>
</gene>
<dbReference type="Pfam" id="PF03861">
    <property type="entry name" value="ANTAR"/>
    <property type="match status" value="1"/>
</dbReference>
<dbReference type="SMART" id="SM01012">
    <property type="entry name" value="ANTAR"/>
    <property type="match status" value="1"/>
</dbReference>
<dbReference type="Gene3D" id="1.10.10.10">
    <property type="entry name" value="Winged helix-like DNA-binding domain superfamily/Winged helix DNA-binding domain"/>
    <property type="match status" value="1"/>
</dbReference>
<reference evidence="2 3" key="1">
    <citation type="submission" date="2016-03" db="EMBL/GenBank/DDBJ databases">
        <title>Complete genome sequence of Shewanella psychrophila WP2, a deep sea bacterium isolated from west Pacific sediment.</title>
        <authorList>
            <person name="Xu G."/>
            <person name="Jian H."/>
        </authorList>
    </citation>
    <scope>NUCLEOTIDE SEQUENCE [LARGE SCALE GENOMIC DNA]</scope>
    <source>
        <strain evidence="2 3">WP2</strain>
    </source>
</reference>
<dbReference type="EMBL" id="CP014782">
    <property type="protein sequence ID" value="AQS36758.1"/>
    <property type="molecule type" value="Genomic_DNA"/>
</dbReference>
<protein>
    <submittedName>
        <fullName evidence="2">Putative RNA-binding protein</fullName>
    </submittedName>
</protein>